<accession>A0A0H4IPK5</accession>
<dbReference type="SUPFAM" id="SSF51735">
    <property type="entry name" value="NAD(P)-binding Rossmann-fold domains"/>
    <property type="match status" value="1"/>
</dbReference>
<dbReference type="InterPro" id="IPR013021">
    <property type="entry name" value="Myo-inos-1-P_Synthase_GAPDH"/>
</dbReference>
<dbReference type="GO" id="GO:0004512">
    <property type="term" value="F:inositol-3-phosphate synthase activity"/>
    <property type="evidence" value="ECO:0007669"/>
    <property type="project" value="TreeGrafter"/>
</dbReference>
<evidence type="ECO:0000313" key="3">
    <source>
        <dbReference type="Proteomes" id="UP000224291"/>
    </source>
</evidence>
<dbReference type="KEGG" id="vg:65066639"/>
<reference evidence="2 3" key="1">
    <citation type="submission" date="2015-05" db="EMBL/GenBank/DDBJ databases">
        <authorList>
            <person name="Liu X."/>
            <person name="Tong Y."/>
            <person name="Huang Y."/>
            <person name="Fan H."/>
            <person name="An X."/>
            <person name="Mi Z."/>
            <person name="Zhang Z."/>
        </authorList>
    </citation>
    <scope>NUCLEOTIDE SEQUENCE [LARGE SCALE GENOMIC DNA]</scope>
</reference>
<dbReference type="GeneID" id="65066639"/>
<dbReference type="Gene3D" id="3.40.50.720">
    <property type="entry name" value="NAD(P)-binding Rossmann-like Domain"/>
    <property type="match status" value="1"/>
</dbReference>
<dbReference type="GO" id="GO:0006021">
    <property type="term" value="P:inositol biosynthetic process"/>
    <property type="evidence" value="ECO:0007669"/>
    <property type="project" value="TreeGrafter"/>
</dbReference>
<dbReference type="RefSeq" id="YP_010077883.1">
    <property type="nucleotide sequence ID" value="NC_054952.1"/>
</dbReference>
<dbReference type="EMBL" id="KR560069">
    <property type="protein sequence ID" value="AKO61690.1"/>
    <property type="molecule type" value="Genomic_DNA"/>
</dbReference>
<dbReference type="Pfam" id="PF01658">
    <property type="entry name" value="Inos-1-P_synth"/>
    <property type="match status" value="1"/>
</dbReference>
<dbReference type="Gene3D" id="3.30.360.10">
    <property type="entry name" value="Dihydrodipicolinate Reductase, domain 2"/>
    <property type="match status" value="1"/>
</dbReference>
<dbReference type="PANTHER" id="PTHR43125:SF1">
    <property type="entry name" value="INOSITOL-3-PHOSPHATE SYNTHASE"/>
    <property type="match status" value="1"/>
</dbReference>
<evidence type="ECO:0000259" key="1">
    <source>
        <dbReference type="Pfam" id="PF01658"/>
    </source>
</evidence>
<proteinExistence type="predicted"/>
<keyword evidence="3" id="KW-1185">Reference proteome</keyword>
<dbReference type="PANTHER" id="PTHR43125">
    <property type="entry name" value="INOSITOL-3-PHOSPHATE SYNTHASE"/>
    <property type="match status" value="1"/>
</dbReference>
<feature type="domain" description="Myo-inositol-1-phosphate synthase GAPDH-like" evidence="1">
    <location>
        <begin position="205"/>
        <end position="316"/>
    </location>
</feature>
<name>A0A0H4IPK5_9CAUD</name>
<dbReference type="Proteomes" id="UP000224291">
    <property type="component" value="Segment"/>
</dbReference>
<evidence type="ECO:0000313" key="2">
    <source>
        <dbReference type="EMBL" id="AKO61690.1"/>
    </source>
</evidence>
<organism evidence="2 3">
    <name type="scientific">Stenotrophomonas phage IME-SM1</name>
    <dbReference type="NCBI Taxonomy" id="1654717"/>
    <lineage>
        <taxon>Viruses</taxon>
        <taxon>Duplodnaviria</taxon>
        <taxon>Heunggongvirae</taxon>
        <taxon>Uroviricota</taxon>
        <taxon>Caudoviricetes</taxon>
        <taxon>Menderavirus</taxon>
        <taxon>Menderavirus IMESM1</taxon>
    </lineage>
</organism>
<gene>
    <name evidence="2" type="primary">ino1</name>
</gene>
<dbReference type="InterPro" id="IPR036291">
    <property type="entry name" value="NAD(P)-bd_dom_sf"/>
</dbReference>
<sequence>MKMSKIKVAVVGVGNCFSSLYQGVGYYSNRPDEVISGIAHVDIGGYKATDLEFVLAIDVDHRKVGQSLSDAIFAEPNVARVFHTEPAPGANPIVKMGARLDGVSTFMETEPASRGFRPVPTDEPTEAAKARLVEHLRSSGADVLLNYLPVGSNQATEFYAECALEAGVSFINNIPVLNLNHPDWEDRFIDAGIPYIGSDIKSQFGASILSQMLQELAFDRGMEVDFHQQLNVGGNTDFNNMMVQSRLLDKKVSKENVIRAQNDLRDIPVNEDALFAGPSTYIPYLKDNKVAYFNLRLRGFGGAPVDVDVKLSVQDSENSAGVVIDAIRFIKVARELGIRGCLRGPSAFTQKSPPKQLTMEEAKYECDALANRKLTPITKRQLTNRSAKEFARQELAEGGMDYLRVLDKKRQSNAERGI</sequence>
<dbReference type="SUPFAM" id="SSF55347">
    <property type="entry name" value="Glyceraldehyde-3-phosphate dehydrogenase-like, C-terminal domain"/>
    <property type="match status" value="1"/>
</dbReference>
<protein>
    <submittedName>
        <fullName evidence="2">Inositol-3-phosphate synthase</fullName>
    </submittedName>
</protein>
<dbReference type="InterPro" id="IPR052199">
    <property type="entry name" value="MIPS"/>
</dbReference>